<dbReference type="AlphaFoldDB" id="A0AAX3BBS0"/>
<proteinExistence type="predicted"/>
<sequence>MRNILAKVRVQHRNIIATEIKEVFHAKDKQEAEQLFMKFTKNGKISIPT</sequence>
<reference evidence="1" key="1">
    <citation type="submission" date="2021-04" db="EMBL/GenBank/DDBJ databases">
        <authorList>
            <person name="Postec A."/>
        </authorList>
    </citation>
    <scope>NUCLEOTIDE SEQUENCE</scope>
    <source>
        <strain evidence="1">F1F22</strain>
    </source>
</reference>
<organism evidence="1 2">
    <name type="scientific">Thermospira aquatica</name>
    <dbReference type="NCBI Taxonomy" id="2828656"/>
    <lineage>
        <taxon>Bacteria</taxon>
        <taxon>Pseudomonadati</taxon>
        <taxon>Spirochaetota</taxon>
        <taxon>Spirochaetia</taxon>
        <taxon>Brevinematales</taxon>
        <taxon>Thermospiraceae</taxon>
        <taxon>Thermospira</taxon>
    </lineage>
</organism>
<reference evidence="1" key="2">
    <citation type="submission" date="2022-06" db="EMBL/GenBank/DDBJ databases">
        <title>Thermospira aquatica gen. nov., sp. nov.</title>
        <authorList>
            <person name="Ben Ali Gam Z."/>
            <person name="Labat M."/>
        </authorList>
    </citation>
    <scope>NUCLEOTIDE SEQUENCE</scope>
    <source>
        <strain evidence="1">F1F22</strain>
    </source>
</reference>
<evidence type="ECO:0000313" key="2">
    <source>
        <dbReference type="Proteomes" id="UP001056539"/>
    </source>
</evidence>
<keyword evidence="2" id="KW-1185">Reference proteome</keyword>
<dbReference type="EMBL" id="CP073355">
    <property type="protein sequence ID" value="URA09683.1"/>
    <property type="molecule type" value="Genomic_DNA"/>
</dbReference>
<dbReference type="KEGG" id="taqu:KDW03_09365"/>
<accession>A0AAX3BBS0</accession>
<protein>
    <submittedName>
        <fullName evidence="1">Uncharacterized protein</fullName>
    </submittedName>
</protein>
<name>A0AAX3BBS0_9SPIR</name>
<evidence type="ECO:0000313" key="1">
    <source>
        <dbReference type="EMBL" id="URA09683.1"/>
    </source>
</evidence>
<gene>
    <name evidence="1" type="ORF">KDW03_09365</name>
</gene>
<dbReference type="Proteomes" id="UP001056539">
    <property type="component" value="Chromosome"/>
</dbReference>